<evidence type="ECO:0000313" key="5">
    <source>
        <dbReference type="EMBL" id="PSN71180.1"/>
    </source>
</evidence>
<evidence type="ECO:0000256" key="1">
    <source>
        <dbReference type="SAM" id="MobiDB-lite"/>
    </source>
</evidence>
<evidence type="ECO:0000259" key="3">
    <source>
        <dbReference type="Pfam" id="PF17184"/>
    </source>
</evidence>
<protein>
    <recommendedName>
        <fullName evidence="7">Initiator tRNA phosphoribosyl transferase</fullName>
    </recommendedName>
</protein>
<keyword evidence="6" id="KW-1185">Reference proteome</keyword>
<organism evidence="5 6">
    <name type="scientific">Corynespora cassiicola Philippines</name>
    <dbReference type="NCBI Taxonomy" id="1448308"/>
    <lineage>
        <taxon>Eukaryota</taxon>
        <taxon>Fungi</taxon>
        <taxon>Dikarya</taxon>
        <taxon>Ascomycota</taxon>
        <taxon>Pezizomycotina</taxon>
        <taxon>Dothideomycetes</taxon>
        <taxon>Pleosporomycetidae</taxon>
        <taxon>Pleosporales</taxon>
        <taxon>Corynesporascaceae</taxon>
        <taxon>Corynespora</taxon>
    </lineage>
</organism>
<dbReference type="InterPro" id="IPR033421">
    <property type="entry name" value="Rit1_DUSP-like"/>
</dbReference>
<evidence type="ECO:0000313" key="6">
    <source>
        <dbReference type="Proteomes" id="UP000240883"/>
    </source>
</evidence>
<dbReference type="GO" id="GO:0019988">
    <property type="term" value="P:charged-tRNA amino acid modification"/>
    <property type="evidence" value="ECO:0007669"/>
    <property type="project" value="InterPro"/>
</dbReference>
<dbReference type="Proteomes" id="UP000240883">
    <property type="component" value="Unassembled WGS sequence"/>
</dbReference>
<proteinExistence type="predicted"/>
<feature type="domain" description="Rit1 N-terminal" evidence="3">
    <location>
        <begin position="26"/>
        <end position="281"/>
    </location>
</feature>
<dbReference type="GO" id="GO:0005737">
    <property type="term" value="C:cytoplasm"/>
    <property type="evidence" value="ECO:0007669"/>
    <property type="project" value="TreeGrafter"/>
</dbReference>
<dbReference type="Pfam" id="PF17184">
    <property type="entry name" value="Rit1_C"/>
    <property type="match status" value="1"/>
</dbReference>
<dbReference type="AlphaFoldDB" id="A0A2T2P0I0"/>
<feature type="domain" description="DUF6314" evidence="4">
    <location>
        <begin position="504"/>
        <end position="695"/>
    </location>
</feature>
<dbReference type="EMBL" id="KZ678131">
    <property type="protein sequence ID" value="PSN71180.1"/>
    <property type="molecule type" value="Genomic_DNA"/>
</dbReference>
<reference evidence="5 6" key="1">
    <citation type="journal article" date="2018" name="Front. Microbiol.">
        <title>Genome-Wide Analysis of Corynespora cassiicola Leaf Fall Disease Putative Effectors.</title>
        <authorList>
            <person name="Lopez D."/>
            <person name="Ribeiro S."/>
            <person name="Label P."/>
            <person name="Fumanal B."/>
            <person name="Venisse J.S."/>
            <person name="Kohler A."/>
            <person name="de Oliveira R.R."/>
            <person name="Labutti K."/>
            <person name="Lipzen A."/>
            <person name="Lail K."/>
            <person name="Bauer D."/>
            <person name="Ohm R.A."/>
            <person name="Barry K.W."/>
            <person name="Spatafora J."/>
            <person name="Grigoriev I.V."/>
            <person name="Martin F.M."/>
            <person name="Pujade-Renaud V."/>
        </authorList>
    </citation>
    <scope>NUCLEOTIDE SEQUENCE [LARGE SCALE GENOMIC DNA]</scope>
    <source>
        <strain evidence="5 6">Philippines</strain>
    </source>
</reference>
<gene>
    <name evidence="5" type="ORF">BS50DRAFT_570585</name>
</gene>
<dbReference type="Pfam" id="PF19834">
    <property type="entry name" value="DUF6314"/>
    <property type="match status" value="1"/>
</dbReference>
<dbReference type="InterPro" id="IPR033449">
    <property type="entry name" value="Rit1_N"/>
</dbReference>
<feature type="domain" description="Rit1 DUSP-like" evidence="2">
    <location>
        <begin position="337"/>
        <end position="444"/>
    </location>
</feature>
<dbReference type="InterPro" id="IPR007306">
    <property type="entry name" value="Rit1"/>
</dbReference>
<dbReference type="PANTHER" id="PTHR31811">
    <property type="entry name" value="TRNA A64-2'-O-RIBOSYLPHOSPHATE TRANSFERASE"/>
    <property type="match status" value="1"/>
</dbReference>
<dbReference type="OrthoDB" id="45256at2759"/>
<dbReference type="PANTHER" id="PTHR31811:SF0">
    <property type="entry name" value="TRNA A64-2'-O-RIBOSYLPHOSPHATE TRANSFERASE"/>
    <property type="match status" value="1"/>
</dbReference>
<sequence>MSRPLTQNDLIFPSQSLSLSTTLHSLKRSALSIHNRLTSITHDSTFITRVSAAYSLPLVANERCGSWYIPPHLKAGSVYFKSTDGHTGEWRFSTRRLNLHLLDLVCREGGCVVADSTRRGKAVPDALSKTVPVWCCVINRVVFGGEAGRLRTAPQAVSGSEHAQIEMRIEGFVREFLEICKPDVVALREKLKKPLRPIWVTQESSLPETVPEYPDFYPLVLCTASRRVHGGEVSEGGYVQGAADDHEAWAAGLTPSIFWSHKDDLLAASEEELPTLIEELAASEKGTDAVPLLVKPTANLYVSSTTNLDIDPFDTIISCTPDPLTTTNIDHVRGKRYLHLVCTTGKLGSRDLRAQLHNLPAFFEALPRDPEKILVCCPTGKDLSVAVALAILCLYTDPQGHISTQKAPHKLDKPFIKQRLTWLTTTHPTLNPPRGTLQSVNAFLMPSSSPKDTPQSTTPPPSRLILVDSTGTPIVQPPSSPKNTPKPPLPAPQSIFQTLLSRSPWPFSRTLTSTLPTHPSGRVTGTATFSPLDLPHSSPPSSTSQNALLYAEEGDFETTTGMRFSARRKYIYVLDPGSGTGESEAGDGISRDGPGKEGDDPFVKVHFHDPTLPHGLGGLFVEMGDVGPATDAGRSVYTARNRERHLCAEDLYAASWRFGAGMVEETDEKELGDVWWEVRYEVSGPKKDYVSVTRYG</sequence>
<name>A0A2T2P0I0_CORCC</name>
<feature type="region of interest" description="Disordered" evidence="1">
    <location>
        <begin position="578"/>
        <end position="597"/>
    </location>
</feature>
<evidence type="ECO:0000259" key="4">
    <source>
        <dbReference type="Pfam" id="PF19834"/>
    </source>
</evidence>
<dbReference type="STRING" id="1448308.A0A2T2P0I0"/>
<evidence type="ECO:0008006" key="7">
    <source>
        <dbReference type="Google" id="ProtNLM"/>
    </source>
</evidence>
<feature type="compositionally biased region" description="Pro residues" evidence="1">
    <location>
        <begin position="475"/>
        <end position="491"/>
    </location>
</feature>
<feature type="region of interest" description="Disordered" evidence="1">
    <location>
        <begin position="444"/>
        <end position="493"/>
    </location>
</feature>
<dbReference type="Pfam" id="PF04179">
    <property type="entry name" value="Init_tRNA_PT"/>
    <property type="match status" value="1"/>
</dbReference>
<evidence type="ECO:0000259" key="2">
    <source>
        <dbReference type="Pfam" id="PF04179"/>
    </source>
</evidence>
<dbReference type="GO" id="GO:0043399">
    <property type="term" value="F:tRNA adenosine(64)-2'-O-ribosylphosphate transferase activity"/>
    <property type="evidence" value="ECO:0007669"/>
    <property type="project" value="InterPro"/>
</dbReference>
<accession>A0A2T2P0I0</accession>
<dbReference type="InterPro" id="IPR045632">
    <property type="entry name" value="DUF6314"/>
</dbReference>
<feature type="compositionally biased region" description="Polar residues" evidence="1">
    <location>
        <begin position="444"/>
        <end position="456"/>
    </location>
</feature>